<dbReference type="PROSITE" id="PS00028">
    <property type="entry name" value="ZINC_FINGER_C2H2_1"/>
    <property type="match status" value="1"/>
</dbReference>
<evidence type="ECO:0000313" key="5">
    <source>
        <dbReference type="Proteomes" id="UP000478052"/>
    </source>
</evidence>
<sequence length="372" mass="43702">MFTCITCGLQYNSKSGFYKHMRTTHEKEKRYIFVINMKCKLVLRRVNLFALSKNTYQLHLNIRHMVDINNDTLNFEIFEGNNNNLRNGNMRLKKYINRTSTKKVNNTEYSYYYCHRSFYPRISSKCKRSLKNGGSVKIGKICPSYIKLHKKDNQLIVEYNSNHLWHQNEIGKLRLTTAGRAQLAGKLSMGILIQRVLNDVRDSEEEITLKHLHNIKRDYNIIKRFTKRHENNIMSVQLWAEQLAKGSNNPVLYFKHQGQDDVTKHLGKDDFCIIIMTDFQADMLVKFEMTKYVLMGPMLYTLLVVDEYGTGIPVAFCFSNKSDTATYIFFFMILSNLGSNRKSNSFIFYEIEIIINTYILIIFINYPKVLNN</sequence>
<feature type="transmembrane region" description="Helical" evidence="2">
    <location>
        <begin position="346"/>
        <end position="366"/>
    </location>
</feature>
<protein>
    <recommendedName>
        <fullName evidence="3">C2H2-type domain-containing protein</fullName>
    </recommendedName>
</protein>
<evidence type="ECO:0000259" key="3">
    <source>
        <dbReference type="PROSITE" id="PS50157"/>
    </source>
</evidence>
<accession>A0A6G0YLS7</accession>
<keyword evidence="5" id="KW-1185">Reference proteome</keyword>
<evidence type="ECO:0000256" key="1">
    <source>
        <dbReference type="PROSITE-ProRule" id="PRU00042"/>
    </source>
</evidence>
<dbReference type="PROSITE" id="PS50157">
    <property type="entry name" value="ZINC_FINGER_C2H2_2"/>
    <property type="match status" value="1"/>
</dbReference>
<dbReference type="EMBL" id="VUJU01003315">
    <property type="protein sequence ID" value="KAF0758384.1"/>
    <property type="molecule type" value="Genomic_DNA"/>
</dbReference>
<dbReference type="Proteomes" id="UP000478052">
    <property type="component" value="Unassembled WGS sequence"/>
</dbReference>
<dbReference type="PANTHER" id="PTHR33936:SF24">
    <property type="entry name" value="C2H2-TYPE DOMAIN-CONTAINING PROTEIN"/>
    <property type="match status" value="1"/>
</dbReference>
<keyword evidence="1" id="KW-0863">Zinc-finger</keyword>
<gene>
    <name evidence="4" type="ORF">FWK35_00025280</name>
</gene>
<dbReference type="OrthoDB" id="10031901at2759"/>
<keyword evidence="2" id="KW-0472">Membrane</keyword>
<reference evidence="4 5" key="1">
    <citation type="submission" date="2019-08" db="EMBL/GenBank/DDBJ databases">
        <title>Whole genome of Aphis craccivora.</title>
        <authorList>
            <person name="Voronova N.V."/>
            <person name="Shulinski R.S."/>
            <person name="Bandarenka Y.V."/>
            <person name="Zhorov D.G."/>
            <person name="Warner D."/>
        </authorList>
    </citation>
    <scope>NUCLEOTIDE SEQUENCE [LARGE SCALE GENOMIC DNA]</scope>
    <source>
        <strain evidence="4">180601</strain>
        <tissue evidence="4">Whole Body</tissue>
    </source>
</reference>
<proteinExistence type="predicted"/>
<feature type="transmembrane region" description="Helical" evidence="2">
    <location>
        <begin position="324"/>
        <end position="339"/>
    </location>
</feature>
<keyword evidence="2" id="KW-0812">Transmembrane</keyword>
<dbReference type="PANTHER" id="PTHR33936">
    <property type="entry name" value="PROTEIN CBG17840"/>
    <property type="match status" value="1"/>
</dbReference>
<dbReference type="SMART" id="SM00355">
    <property type="entry name" value="ZnF_C2H2"/>
    <property type="match status" value="1"/>
</dbReference>
<name>A0A6G0YLS7_APHCR</name>
<comment type="caution">
    <text evidence="4">The sequence shown here is derived from an EMBL/GenBank/DDBJ whole genome shotgun (WGS) entry which is preliminary data.</text>
</comment>
<dbReference type="InterPro" id="IPR013087">
    <property type="entry name" value="Znf_C2H2_type"/>
</dbReference>
<keyword evidence="1" id="KW-0479">Metal-binding</keyword>
<evidence type="ECO:0000313" key="4">
    <source>
        <dbReference type="EMBL" id="KAF0758384.1"/>
    </source>
</evidence>
<keyword evidence="2" id="KW-1133">Transmembrane helix</keyword>
<dbReference type="AlphaFoldDB" id="A0A6G0YLS7"/>
<feature type="domain" description="C2H2-type" evidence="3">
    <location>
        <begin position="2"/>
        <end position="30"/>
    </location>
</feature>
<evidence type="ECO:0000256" key="2">
    <source>
        <dbReference type="SAM" id="Phobius"/>
    </source>
</evidence>
<dbReference type="InterPro" id="IPR052797">
    <property type="entry name" value="RegFact_GeneExpr_CellDeath"/>
</dbReference>
<dbReference type="GO" id="GO:0008270">
    <property type="term" value="F:zinc ion binding"/>
    <property type="evidence" value="ECO:0007669"/>
    <property type="project" value="UniProtKB-KW"/>
</dbReference>
<organism evidence="4 5">
    <name type="scientific">Aphis craccivora</name>
    <name type="common">Cowpea aphid</name>
    <dbReference type="NCBI Taxonomy" id="307492"/>
    <lineage>
        <taxon>Eukaryota</taxon>
        <taxon>Metazoa</taxon>
        <taxon>Ecdysozoa</taxon>
        <taxon>Arthropoda</taxon>
        <taxon>Hexapoda</taxon>
        <taxon>Insecta</taxon>
        <taxon>Pterygota</taxon>
        <taxon>Neoptera</taxon>
        <taxon>Paraneoptera</taxon>
        <taxon>Hemiptera</taxon>
        <taxon>Sternorrhyncha</taxon>
        <taxon>Aphidomorpha</taxon>
        <taxon>Aphidoidea</taxon>
        <taxon>Aphididae</taxon>
        <taxon>Aphidini</taxon>
        <taxon>Aphis</taxon>
        <taxon>Aphis</taxon>
    </lineage>
</organism>
<keyword evidence="1" id="KW-0862">Zinc</keyword>